<reference evidence="6 7" key="1">
    <citation type="submission" date="2017-04" db="EMBL/GenBank/DDBJ databases">
        <authorList>
            <person name="Afonso C.L."/>
            <person name="Miller P.J."/>
            <person name="Scott M.A."/>
            <person name="Spackman E."/>
            <person name="Goraichik I."/>
            <person name="Dimitrov K.M."/>
            <person name="Suarez D.L."/>
            <person name="Swayne D.E."/>
        </authorList>
    </citation>
    <scope>NUCLEOTIDE SEQUENCE [LARGE SCALE GENOMIC DNA]</scope>
    <source>
        <strain evidence="6 7">DSM 12555</strain>
    </source>
</reference>
<evidence type="ECO:0000313" key="6">
    <source>
        <dbReference type="EMBL" id="SMC21255.1"/>
    </source>
</evidence>
<dbReference type="Gene3D" id="3.60.15.10">
    <property type="entry name" value="Ribonuclease Z/Hydroxyacylglutathione hydrolase-like"/>
    <property type="match status" value="1"/>
</dbReference>
<keyword evidence="3" id="KW-0378">Hydrolase</keyword>
<dbReference type="InterPro" id="IPR001279">
    <property type="entry name" value="Metallo-B-lactamas"/>
</dbReference>
<dbReference type="CDD" id="cd06262">
    <property type="entry name" value="metallo-hydrolase-like_MBL-fold"/>
    <property type="match status" value="1"/>
</dbReference>
<feature type="domain" description="Metallo-beta-lactamase" evidence="5">
    <location>
        <begin position="12"/>
        <end position="183"/>
    </location>
</feature>
<dbReference type="InterPro" id="IPR036866">
    <property type="entry name" value="RibonucZ/Hydroxyglut_hydro"/>
</dbReference>
<dbReference type="RefSeq" id="WP_084114721.1">
    <property type="nucleotide sequence ID" value="NZ_FWXH01000003.1"/>
</dbReference>
<evidence type="ECO:0000256" key="2">
    <source>
        <dbReference type="ARBA" id="ARBA00022723"/>
    </source>
</evidence>
<evidence type="ECO:0000256" key="1">
    <source>
        <dbReference type="ARBA" id="ARBA00001947"/>
    </source>
</evidence>
<dbReference type="STRING" id="1121291.SAMN02745134_01226"/>
<keyword evidence="2" id="KW-0479">Metal-binding</keyword>
<dbReference type="EMBL" id="FWXH01000003">
    <property type="protein sequence ID" value="SMC21255.1"/>
    <property type="molecule type" value="Genomic_DNA"/>
</dbReference>
<sequence length="200" mass="22268">MEVKIIPAGIYDANCYILFDEKTKEAAVIDPGGDTDLILDEIKLLDANVKMILLTHGHADHTGGVVELRDKFKCSVYINEKDSEMINKNIPIYGKENENGDKYISDGDILKFGEITIKCLETPGHTPGGMCFLTDKAVFTGDTLFYRSVGRTDFEGGDYDTLINSINTKLMNLPEELYVFTGHGPRTSIGFEKKCNPFLK</sequence>
<organism evidence="6 7">
    <name type="scientific">Clostridium acidisoli DSM 12555</name>
    <dbReference type="NCBI Taxonomy" id="1121291"/>
    <lineage>
        <taxon>Bacteria</taxon>
        <taxon>Bacillati</taxon>
        <taxon>Bacillota</taxon>
        <taxon>Clostridia</taxon>
        <taxon>Eubacteriales</taxon>
        <taxon>Clostridiaceae</taxon>
        <taxon>Clostridium</taxon>
    </lineage>
</organism>
<dbReference type="Pfam" id="PF00753">
    <property type="entry name" value="Lactamase_B"/>
    <property type="match status" value="1"/>
</dbReference>
<accession>A0A1W1XB41</accession>
<dbReference type="AlphaFoldDB" id="A0A1W1XB41"/>
<dbReference type="Proteomes" id="UP000192468">
    <property type="component" value="Unassembled WGS sequence"/>
</dbReference>
<name>A0A1W1XB41_9CLOT</name>
<gene>
    <name evidence="6" type="ORF">SAMN02745134_01226</name>
</gene>
<protein>
    <submittedName>
        <fullName evidence="6">Glyoxylase, beta-lactamase superfamily II</fullName>
    </submittedName>
</protein>
<evidence type="ECO:0000259" key="5">
    <source>
        <dbReference type="SMART" id="SM00849"/>
    </source>
</evidence>
<dbReference type="InterPro" id="IPR051453">
    <property type="entry name" value="MBL_Glyoxalase_II"/>
</dbReference>
<dbReference type="GO" id="GO:0016787">
    <property type="term" value="F:hydrolase activity"/>
    <property type="evidence" value="ECO:0007669"/>
    <property type="project" value="UniProtKB-KW"/>
</dbReference>
<keyword evidence="7" id="KW-1185">Reference proteome</keyword>
<evidence type="ECO:0000313" key="7">
    <source>
        <dbReference type="Proteomes" id="UP000192468"/>
    </source>
</evidence>
<dbReference type="SUPFAM" id="SSF56281">
    <property type="entry name" value="Metallo-hydrolase/oxidoreductase"/>
    <property type="match status" value="1"/>
</dbReference>
<keyword evidence="4" id="KW-0862">Zinc</keyword>
<dbReference type="OrthoDB" id="9802248at2"/>
<proteinExistence type="predicted"/>
<dbReference type="SMART" id="SM00849">
    <property type="entry name" value="Lactamase_B"/>
    <property type="match status" value="1"/>
</dbReference>
<evidence type="ECO:0000256" key="4">
    <source>
        <dbReference type="ARBA" id="ARBA00022833"/>
    </source>
</evidence>
<comment type="cofactor">
    <cofactor evidence="1">
        <name>Zn(2+)</name>
        <dbReference type="ChEBI" id="CHEBI:29105"/>
    </cofactor>
</comment>
<dbReference type="GO" id="GO:0046872">
    <property type="term" value="F:metal ion binding"/>
    <property type="evidence" value="ECO:0007669"/>
    <property type="project" value="UniProtKB-KW"/>
</dbReference>
<evidence type="ECO:0000256" key="3">
    <source>
        <dbReference type="ARBA" id="ARBA00022801"/>
    </source>
</evidence>
<dbReference type="PANTHER" id="PTHR46233">
    <property type="entry name" value="HYDROXYACYLGLUTATHIONE HYDROLASE GLOC"/>
    <property type="match status" value="1"/>
</dbReference>
<dbReference type="PANTHER" id="PTHR46233:SF3">
    <property type="entry name" value="HYDROXYACYLGLUTATHIONE HYDROLASE GLOC"/>
    <property type="match status" value="1"/>
</dbReference>